<accession>A0A0F7L8S3</accession>
<name>A0A0F7L8S3_9VIRU</name>
<reference evidence="1" key="1">
    <citation type="journal article" date="2015" name="Front. Microbiol.">
        <title>Combining genomic sequencing methods to explore viral diversity and reveal potential virus-host interactions.</title>
        <authorList>
            <person name="Chow C.E."/>
            <person name="Winget D.M."/>
            <person name="White R.A.III."/>
            <person name="Hallam S.J."/>
            <person name="Suttle C.A."/>
        </authorList>
    </citation>
    <scope>NUCLEOTIDE SEQUENCE</scope>
    <source>
        <strain evidence="1">Oxic1_8</strain>
    </source>
</reference>
<evidence type="ECO:0000313" key="1">
    <source>
        <dbReference type="EMBL" id="AKH48350.1"/>
    </source>
</evidence>
<sequence length="56" mass="5903">MRLVVRQVITPAEGGGDVPALEVEIAVPTVDGVEVAPEFSTVGTFANHDLSIVRDQ</sequence>
<organism evidence="1">
    <name type="scientific">uncultured marine virus</name>
    <dbReference type="NCBI Taxonomy" id="186617"/>
    <lineage>
        <taxon>Viruses</taxon>
        <taxon>environmental samples</taxon>
    </lineage>
</organism>
<reference evidence="1" key="2">
    <citation type="submission" date="2015-03" db="EMBL/GenBank/DDBJ databases">
        <authorList>
            <person name="Chow C.-E.T."/>
            <person name="Winget D.M."/>
            <person name="White R.A.III."/>
            <person name="Hallam S.J."/>
            <person name="Suttle C.A."/>
        </authorList>
    </citation>
    <scope>NUCLEOTIDE SEQUENCE</scope>
    <source>
        <strain evidence="1">Oxic1_8</strain>
    </source>
</reference>
<dbReference type="EMBL" id="KR029603">
    <property type="protein sequence ID" value="AKH48350.1"/>
    <property type="molecule type" value="Genomic_DNA"/>
</dbReference>
<proteinExistence type="predicted"/>
<protein>
    <submittedName>
        <fullName evidence="1">Uncharacterized protein</fullName>
    </submittedName>
</protein>